<evidence type="ECO:0000256" key="1">
    <source>
        <dbReference type="SAM" id="MobiDB-lite"/>
    </source>
</evidence>
<comment type="caution">
    <text evidence="2">The sequence shown here is derived from an EMBL/GenBank/DDBJ whole genome shotgun (WGS) entry which is preliminary data.</text>
</comment>
<protein>
    <submittedName>
        <fullName evidence="2">Uncharacterized protein</fullName>
    </submittedName>
</protein>
<feature type="compositionally biased region" description="Polar residues" evidence="1">
    <location>
        <begin position="7"/>
        <end position="16"/>
    </location>
</feature>
<gene>
    <name evidence="2" type="ORF">HHK36_000398</name>
</gene>
<organism evidence="2 3">
    <name type="scientific">Tetracentron sinense</name>
    <name type="common">Spur-leaf</name>
    <dbReference type="NCBI Taxonomy" id="13715"/>
    <lineage>
        <taxon>Eukaryota</taxon>
        <taxon>Viridiplantae</taxon>
        <taxon>Streptophyta</taxon>
        <taxon>Embryophyta</taxon>
        <taxon>Tracheophyta</taxon>
        <taxon>Spermatophyta</taxon>
        <taxon>Magnoliopsida</taxon>
        <taxon>Trochodendrales</taxon>
        <taxon>Trochodendraceae</taxon>
        <taxon>Tetracentron</taxon>
    </lineage>
</organism>
<dbReference type="Proteomes" id="UP000655225">
    <property type="component" value="Unassembled WGS sequence"/>
</dbReference>
<sequence length="179" mass="19579">MEETRITETQPPTFSHSSTSSSSSSSTTTTSSSSSSSSSGPDALPDFDENKKTRAKKCSKKVLEGKTSNETNKRHKTTTSPKDIQAAAAKAAASNFRELRSRKVVEAELPISDSPTTVSPSTDDDDTLFDLPDLFLDFTDRIDGFCYSLSQQPAVEEPVEIGIWLEEPLLYEYVQLESP</sequence>
<dbReference type="AlphaFoldDB" id="A0A834ZRI1"/>
<name>A0A834ZRI1_TETSI</name>
<feature type="region of interest" description="Disordered" evidence="1">
    <location>
        <begin position="1"/>
        <end position="83"/>
    </location>
</feature>
<accession>A0A834ZRI1</accession>
<reference evidence="2 3" key="1">
    <citation type="submission" date="2020-04" db="EMBL/GenBank/DDBJ databases">
        <title>Plant Genome Project.</title>
        <authorList>
            <person name="Zhang R.-G."/>
        </authorList>
    </citation>
    <scope>NUCLEOTIDE SEQUENCE [LARGE SCALE GENOMIC DNA]</scope>
    <source>
        <strain evidence="2">YNK0</strain>
        <tissue evidence="2">Leaf</tissue>
    </source>
</reference>
<dbReference type="EMBL" id="JABCRI010000001">
    <property type="protein sequence ID" value="KAF8412434.1"/>
    <property type="molecule type" value="Genomic_DNA"/>
</dbReference>
<proteinExistence type="predicted"/>
<evidence type="ECO:0000313" key="3">
    <source>
        <dbReference type="Proteomes" id="UP000655225"/>
    </source>
</evidence>
<keyword evidence="3" id="KW-1185">Reference proteome</keyword>
<feature type="compositionally biased region" description="Low complexity" evidence="1">
    <location>
        <begin position="17"/>
        <end position="39"/>
    </location>
</feature>
<evidence type="ECO:0000313" key="2">
    <source>
        <dbReference type="EMBL" id="KAF8412434.1"/>
    </source>
</evidence>